<keyword evidence="9" id="KW-1185">Reference proteome</keyword>
<evidence type="ECO:0000256" key="7">
    <source>
        <dbReference type="ARBA" id="ARBA00023311"/>
    </source>
</evidence>
<dbReference type="Proteomes" id="UP000201618">
    <property type="component" value="Segment"/>
</dbReference>
<dbReference type="GO" id="GO:0033645">
    <property type="term" value="C:host cell endomembrane system"/>
    <property type="evidence" value="ECO:0007669"/>
    <property type="project" value="UniProtKB-SubCell"/>
</dbReference>
<dbReference type="InterPro" id="IPR009397">
    <property type="entry name" value="Vesiculo_matrix"/>
</dbReference>
<evidence type="ECO:0000256" key="3">
    <source>
        <dbReference type="ARBA" id="ARBA00017678"/>
    </source>
</evidence>
<gene>
    <name evidence="8" type="primary">M</name>
</gene>
<evidence type="ECO:0000256" key="4">
    <source>
        <dbReference type="ARBA" id="ARBA00022844"/>
    </source>
</evidence>
<reference evidence="8 9" key="1">
    <citation type="journal article" date="2015" name="Elife">
        <title>Unprecedented genomic diversity of RNA viruses in arthropods reveals the ancestry of negative-sense RNA viruses.</title>
        <authorList>
            <person name="Li C.X."/>
            <person name="Shi M."/>
            <person name="Tian J.H."/>
            <person name="Lin X.D."/>
            <person name="Kang Y.J."/>
            <person name="Chen L.J."/>
            <person name="Qin X.C."/>
            <person name="Xu J."/>
            <person name="Holmes E.C."/>
            <person name="Zhang Y.Z."/>
        </authorList>
    </citation>
    <scope>NUCLEOTIDE SEQUENCE [LARGE SCALE GENOMIC DNA]</scope>
    <source>
        <strain evidence="8 9">BFJSC-5</strain>
    </source>
</reference>
<comment type="subcellular location">
    <subcellularLocation>
        <location evidence="2">Host endomembrane system</location>
        <topology evidence="2">Peripheral membrane protein</topology>
    </subcellularLocation>
    <subcellularLocation>
        <location evidence="1">Virion</location>
    </subcellularLocation>
</comment>
<proteinExistence type="predicted"/>
<organism evidence="8 9">
    <name type="scientific">Wuhan Louse Fly Virus 5</name>
    <dbReference type="NCBI Taxonomy" id="1608119"/>
    <lineage>
        <taxon>Viruses</taxon>
        <taxon>Riboviria</taxon>
        <taxon>Orthornavirae</taxon>
        <taxon>Negarnaviricota</taxon>
        <taxon>Haploviricotina</taxon>
        <taxon>Monjiviricetes</taxon>
        <taxon>Mononegavirales</taxon>
        <taxon>Rhabdoviridae</taxon>
        <taxon>Alpharhabdovirinae</taxon>
        <taxon>Ledantevirus</taxon>
        <taxon>Ledantevirus wuhan</taxon>
    </lineage>
</organism>
<keyword evidence="7" id="KW-0468">Viral matrix protein</keyword>
<protein>
    <recommendedName>
        <fullName evidence="3">Matrix protein</fullName>
    </recommendedName>
</protein>
<name>A0A0B5KF43_9RHAB</name>
<dbReference type="Pfam" id="PF06326">
    <property type="entry name" value="Vesiculo_matrix"/>
    <property type="match status" value="1"/>
</dbReference>
<evidence type="ECO:0000313" key="8">
    <source>
        <dbReference type="EMBL" id="AJG39199.1"/>
    </source>
</evidence>
<keyword evidence="4" id="KW-0946">Virion</keyword>
<evidence type="ECO:0000256" key="2">
    <source>
        <dbReference type="ARBA" id="ARBA00004531"/>
    </source>
</evidence>
<dbReference type="RefSeq" id="YP_009305100.1">
    <property type="nucleotide sequence ID" value="NC_031301.1"/>
</dbReference>
<dbReference type="GO" id="GO:0039660">
    <property type="term" value="F:structural constituent of virion"/>
    <property type="evidence" value="ECO:0007669"/>
    <property type="project" value="UniProtKB-KW"/>
</dbReference>
<accession>A0A0B5KF43</accession>
<dbReference type="GeneID" id="29140327"/>
<keyword evidence="6" id="KW-0472">Membrane</keyword>
<sequence length="213" mass="24811">MLRLFNKKKGDSNSLLKDNEMDVWIPGKNFYSYESGEPSAPEWEDEITEITLRVQAKIEIKSKAEIQSIEDCLKILEAWIDEHNCPHWQITIDSWLFICLGLHARRDVTCKYTNLYRAQIDQVVKFKVKNMPNQEIKFKKHIQAYETQLYGVQCFVMYESNLSKTKRTGVPASVLYNFPIKTGNSPPKFSDLNIKLPIDVDYDETGNHVIKMN</sequence>
<dbReference type="GO" id="GO:0019031">
    <property type="term" value="C:viral envelope"/>
    <property type="evidence" value="ECO:0007669"/>
    <property type="project" value="InterPro"/>
</dbReference>
<dbReference type="OrthoDB" id="15843at10239"/>
<dbReference type="EMBL" id="KM817654">
    <property type="protein sequence ID" value="AJG39199.1"/>
    <property type="molecule type" value="Viral_cRNA"/>
</dbReference>
<dbReference type="KEGG" id="vg:29140327"/>
<evidence type="ECO:0000313" key="9">
    <source>
        <dbReference type="Proteomes" id="UP000201618"/>
    </source>
</evidence>
<evidence type="ECO:0000256" key="1">
    <source>
        <dbReference type="ARBA" id="ARBA00004328"/>
    </source>
</evidence>
<evidence type="ECO:0000256" key="6">
    <source>
        <dbReference type="ARBA" id="ARBA00023136"/>
    </source>
</evidence>
<evidence type="ECO:0000256" key="5">
    <source>
        <dbReference type="ARBA" id="ARBA00022870"/>
    </source>
</evidence>
<keyword evidence="5" id="KW-1043">Host membrane</keyword>